<dbReference type="EMBL" id="CP001829">
    <property type="protein sequence ID" value="ADL10290.1"/>
    <property type="molecule type" value="Genomic_DNA"/>
</dbReference>
<dbReference type="HOGENOM" id="CLU_162071_1_1_11"/>
<dbReference type="STRING" id="681645.CpC231_0808"/>
<keyword evidence="1" id="KW-1133">Transmembrane helix</keyword>
<reference evidence="2 3" key="1">
    <citation type="journal article" date="2011" name="J. Bacteriol.">
        <title>Complete genome sequence of Corynebacterium pseudotuberculosis I19, a strain isolated from a cow in Israel with bovine mastitis.</title>
        <authorList>
            <consortium name="Consortium: Rede Paraense de Genomica e Proteomica (RPGP)"/>
            <person name="Silva A."/>
            <person name="Schneider M.P."/>
            <person name="Cerdeira L."/>
            <person name="Barbosa M.S."/>
            <person name="Ramos R.T."/>
            <person name="Carneiro A.R."/>
            <person name="Santos R."/>
            <person name="Lima M."/>
            <person name="D'Afonseca V."/>
            <person name="Almeida S.S."/>
            <person name="Santos A.R."/>
            <person name="Soares S.C."/>
            <person name="Pinto A.C."/>
            <person name="Ali A."/>
            <person name="Dorella F.A."/>
            <person name="Rocha F."/>
            <person name="de Abreu V.A."/>
            <person name="Trost E."/>
            <person name="Tauch A."/>
            <person name="Shpigel N."/>
            <person name="Miyoshi A."/>
            <person name="Azevedo V."/>
        </authorList>
    </citation>
    <scope>NUCLEOTIDE SEQUENCE [LARGE SCALE GENOMIC DNA]</scope>
    <source>
        <strain evidence="2 3">C231</strain>
    </source>
</reference>
<gene>
    <name evidence="2" type="ORF">CPC231_04060</name>
</gene>
<dbReference type="GeneID" id="93974840"/>
<dbReference type="Proteomes" id="UP000000276">
    <property type="component" value="Chromosome"/>
</dbReference>
<dbReference type="PATRIC" id="fig|681645.3.peg.838"/>
<dbReference type="eggNOG" id="ENOG5033D5D">
    <property type="taxonomic scope" value="Bacteria"/>
</dbReference>
<dbReference type="AlphaFoldDB" id="D9Q9R4"/>
<feature type="transmembrane region" description="Helical" evidence="1">
    <location>
        <begin position="66"/>
        <end position="83"/>
    </location>
</feature>
<accession>D9Q9R4</accession>
<dbReference type="RefSeq" id="WP_013241664.1">
    <property type="nucleotide sequence ID" value="NC_017301.2"/>
</dbReference>
<keyword evidence="3" id="KW-1185">Reference proteome</keyword>
<protein>
    <submittedName>
        <fullName evidence="2">LPXTG cell wall anchor domain-containing protein</fullName>
    </submittedName>
</protein>
<organism evidence="2 3">
    <name type="scientific">Corynebacterium pseudotuberculosis (strain C231)</name>
    <dbReference type="NCBI Taxonomy" id="681645"/>
    <lineage>
        <taxon>Bacteria</taxon>
        <taxon>Bacillati</taxon>
        <taxon>Actinomycetota</taxon>
        <taxon>Actinomycetes</taxon>
        <taxon>Mycobacteriales</taxon>
        <taxon>Corynebacteriaceae</taxon>
        <taxon>Corynebacterium</taxon>
    </lineage>
</organism>
<keyword evidence="1" id="KW-0472">Membrane</keyword>
<dbReference type="KEGG" id="cpq:CPC231_04060"/>
<evidence type="ECO:0000313" key="2">
    <source>
        <dbReference type="EMBL" id="ADL10290.1"/>
    </source>
</evidence>
<feature type="transmembrane region" description="Helical" evidence="1">
    <location>
        <begin position="27"/>
        <end position="46"/>
    </location>
</feature>
<name>D9Q9R4_CORP2</name>
<dbReference type="NCBIfam" id="TIGR01167">
    <property type="entry name" value="LPXTG_anchor"/>
    <property type="match status" value="1"/>
</dbReference>
<dbReference type="OrthoDB" id="5196985at2"/>
<proteinExistence type="predicted"/>
<reference evidence="2 3" key="2">
    <citation type="journal article" date="2011" name="PLoS ONE">
        <title>Evidence for reductive genome evolution and lateral acquisition of virulence functions in two Corynebacterium pseudotuberculosis strains.</title>
        <authorList>
            <person name="Ruiz J.C."/>
            <person name="D'Afonseca V."/>
            <person name="Silva A."/>
            <person name="Ali A."/>
            <person name="Pinto A.C."/>
            <person name="Santos A.R."/>
            <person name="Rocha A.A."/>
            <person name="Lopes D.O."/>
            <person name="Dorella F.A."/>
            <person name="Pacheco L.G."/>
            <person name="Costa M.P."/>
            <person name="Turk M.Z."/>
            <person name="Seyffert N."/>
            <person name="Moraes P.M."/>
            <person name="Soares S.C."/>
            <person name="Almeida S.S."/>
            <person name="Castro T.L."/>
            <person name="Abreu V.A."/>
            <person name="Trost E."/>
            <person name="Baumbach J."/>
            <person name="Tauch A."/>
            <person name="Schneider M.P."/>
            <person name="McCulloch J."/>
            <person name="Cerdeira L.T."/>
            <person name="Ramos R.T."/>
            <person name="Zerlotini A."/>
            <person name="Dominitini A."/>
            <person name="Resende D.M."/>
            <person name="Coser E.M."/>
            <person name="Oliveira L.M."/>
            <person name="Pedrosa A.L."/>
            <person name="Vieira C.U."/>
            <person name="Guimaraes C.T."/>
            <person name="Bartholomeu D.C."/>
            <person name="Oliveira D.M."/>
            <person name="Santos F.R."/>
            <person name="Rabelo E.M."/>
            <person name="Lobo F.P."/>
            <person name="Franco G.R."/>
            <person name="Costa A.F."/>
            <person name="Castro I.M."/>
            <person name="Dias S.R."/>
            <person name="Ferro J.A."/>
            <person name="Ortega J.M."/>
            <person name="Paiva L.V."/>
            <person name="Goulart L.R."/>
            <person name="Almeida J.F."/>
            <person name="Ferro M.I."/>
            <person name="Carneiro N.P."/>
            <person name="Falcao P.R."/>
            <person name="Grynberg P."/>
            <person name="Teixeira S.M."/>
            <person name="Brommonschenkel S."/>
            <person name="Oliveira S.C."/>
            <person name="Meyer R."/>
            <person name="Moore R.J."/>
            <person name="Miyoshi A."/>
            <person name="Oliveira G.C."/>
            <person name="Azevedo V."/>
        </authorList>
    </citation>
    <scope>NUCLEOTIDE SEQUENCE [LARGE SCALE GENOMIC DNA]</scope>
    <source>
        <strain evidence="2 3">C231</strain>
    </source>
</reference>
<keyword evidence="1" id="KW-0812">Transmembrane</keyword>
<sequence>MSQNASTSHTPKATSQHLAGAFDIRNVIGALIGLYGLVLVICSFTLDPGVNPDTGVAKSSQDNLWSGLAMLLVGVIFFLWTRLRPIVIDKTKIDESVLPGGH</sequence>
<evidence type="ECO:0000256" key="1">
    <source>
        <dbReference type="SAM" id="Phobius"/>
    </source>
</evidence>
<evidence type="ECO:0000313" key="3">
    <source>
        <dbReference type="Proteomes" id="UP000000276"/>
    </source>
</evidence>